<evidence type="ECO:0000313" key="4">
    <source>
        <dbReference type="EMBL" id="KOO24998.1"/>
    </source>
</evidence>
<dbReference type="Gene3D" id="1.10.287.110">
    <property type="entry name" value="DnaJ domain"/>
    <property type="match status" value="1"/>
</dbReference>
<keyword evidence="5" id="KW-1185">Reference proteome</keyword>
<dbReference type="PRINTS" id="PR00625">
    <property type="entry name" value="JDOMAIN"/>
</dbReference>
<comment type="caution">
    <text evidence="4">The sequence shown here is derived from an EMBL/GenBank/DDBJ whole genome shotgun (WGS) entry which is preliminary data.</text>
</comment>
<dbReference type="InterPro" id="IPR051100">
    <property type="entry name" value="DnaJ_subfamily_B/C"/>
</dbReference>
<protein>
    <submittedName>
        <fullName evidence="4">Chaperone protein</fullName>
    </submittedName>
</protein>
<dbReference type="InterPro" id="IPR036869">
    <property type="entry name" value="J_dom_sf"/>
</dbReference>
<dbReference type="PANTHER" id="PTHR43908">
    <property type="entry name" value="AT29763P-RELATED"/>
    <property type="match status" value="1"/>
</dbReference>
<dbReference type="PANTHER" id="PTHR43908:SF3">
    <property type="entry name" value="AT29763P-RELATED"/>
    <property type="match status" value="1"/>
</dbReference>
<accession>A0A0M0JFK7</accession>
<dbReference type="Pfam" id="PF00226">
    <property type="entry name" value="DnaJ"/>
    <property type="match status" value="1"/>
</dbReference>
<dbReference type="AlphaFoldDB" id="A0A0M0JFK7"/>
<dbReference type="InterPro" id="IPR018253">
    <property type="entry name" value="DnaJ_domain_CS"/>
</dbReference>
<feature type="compositionally biased region" description="Low complexity" evidence="1">
    <location>
        <begin position="218"/>
        <end position="227"/>
    </location>
</feature>
<dbReference type="OrthoDB" id="442087at2759"/>
<feature type="chain" id="PRO_5005601812" evidence="2">
    <location>
        <begin position="20"/>
        <end position="391"/>
    </location>
</feature>
<proteinExistence type="predicted"/>
<feature type="region of interest" description="Disordered" evidence="1">
    <location>
        <begin position="202"/>
        <end position="228"/>
    </location>
</feature>
<dbReference type="Proteomes" id="UP000037460">
    <property type="component" value="Unassembled WGS sequence"/>
</dbReference>
<evidence type="ECO:0000313" key="5">
    <source>
        <dbReference type="Proteomes" id="UP000037460"/>
    </source>
</evidence>
<dbReference type="GO" id="GO:0071218">
    <property type="term" value="P:cellular response to misfolded protein"/>
    <property type="evidence" value="ECO:0007669"/>
    <property type="project" value="TreeGrafter"/>
</dbReference>
<dbReference type="GO" id="GO:0030544">
    <property type="term" value="F:Hsp70 protein binding"/>
    <property type="evidence" value="ECO:0007669"/>
    <property type="project" value="TreeGrafter"/>
</dbReference>
<organism evidence="4 5">
    <name type="scientific">Chrysochromulina tobinii</name>
    <dbReference type="NCBI Taxonomy" id="1460289"/>
    <lineage>
        <taxon>Eukaryota</taxon>
        <taxon>Haptista</taxon>
        <taxon>Haptophyta</taxon>
        <taxon>Prymnesiophyceae</taxon>
        <taxon>Prymnesiales</taxon>
        <taxon>Chrysochromulinaceae</taxon>
        <taxon>Chrysochromulina</taxon>
    </lineage>
</organism>
<dbReference type="CDD" id="cd06257">
    <property type="entry name" value="DnaJ"/>
    <property type="match status" value="1"/>
</dbReference>
<dbReference type="InterPro" id="IPR001623">
    <property type="entry name" value="DnaJ_domain"/>
</dbReference>
<sequence length="391" mass="41308">MKLQALLLAAIQAFPLVTSEHLHGCGSHVLPRNPASARPALLGLRGGSSQRDYYEVLGIDKSASNADIKRAYKKQAARHHPDKNLSDKAGAEEKFKEVNEAYNVLSDEQKRAVYDRYGADALKQQQMGGDGGAGGFSGFSGFPGGMGGFPGGMGGFSFGGMPGGAFGGGGGGMAGQINLEEMLAQLFGGGMAGGAGSMPGGAFGGFGGMSEQQRRYQQRQQQQQQQQADVVPSGSAVVLVSLRSAPQLNGARARVVHFDARQQRYTVQLERVGETLSVRRENVLQRLEVELTGVSSQPQLNGQSGRIEGFDDASGRYLVRVMGRMAALLMSSIILPPGARVKLVSFVGKGATYNGLVGTVVSVDRDEGRYIVQVPEGSRLSVGMKNVQLRA</sequence>
<dbReference type="PROSITE" id="PS50076">
    <property type="entry name" value="DNAJ_2"/>
    <property type="match status" value="1"/>
</dbReference>
<dbReference type="PROSITE" id="PS00636">
    <property type="entry name" value="DNAJ_1"/>
    <property type="match status" value="1"/>
</dbReference>
<evidence type="ECO:0000259" key="3">
    <source>
        <dbReference type="PROSITE" id="PS50076"/>
    </source>
</evidence>
<dbReference type="EMBL" id="JWZX01003029">
    <property type="protein sequence ID" value="KOO24998.1"/>
    <property type="molecule type" value="Genomic_DNA"/>
</dbReference>
<dbReference type="SUPFAM" id="SSF46565">
    <property type="entry name" value="Chaperone J-domain"/>
    <property type="match status" value="1"/>
</dbReference>
<gene>
    <name evidence="4" type="ORF">Ctob_006567</name>
</gene>
<evidence type="ECO:0000256" key="2">
    <source>
        <dbReference type="SAM" id="SignalP"/>
    </source>
</evidence>
<reference evidence="5" key="1">
    <citation type="journal article" date="2015" name="PLoS Genet.">
        <title>Genome Sequence and Transcriptome Analyses of Chrysochromulina tobin: Metabolic Tools for Enhanced Algal Fitness in the Prominent Order Prymnesiales (Haptophyceae).</title>
        <authorList>
            <person name="Hovde B.T."/>
            <person name="Deodato C.R."/>
            <person name="Hunsperger H.M."/>
            <person name="Ryken S.A."/>
            <person name="Yost W."/>
            <person name="Jha R.K."/>
            <person name="Patterson J."/>
            <person name="Monnat R.J. Jr."/>
            <person name="Barlow S.B."/>
            <person name="Starkenburg S.R."/>
            <person name="Cattolico R.A."/>
        </authorList>
    </citation>
    <scope>NUCLEOTIDE SEQUENCE</scope>
    <source>
        <strain evidence="5">CCMP291</strain>
    </source>
</reference>
<evidence type="ECO:0000256" key="1">
    <source>
        <dbReference type="SAM" id="MobiDB-lite"/>
    </source>
</evidence>
<dbReference type="SMART" id="SM00271">
    <property type="entry name" value="DnaJ"/>
    <property type="match status" value="1"/>
</dbReference>
<dbReference type="GO" id="GO:0005789">
    <property type="term" value="C:endoplasmic reticulum membrane"/>
    <property type="evidence" value="ECO:0007669"/>
    <property type="project" value="TreeGrafter"/>
</dbReference>
<keyword evidence="2" id="KW-0732">Signal</keyword>
<feature type="signal peptide" evidence="2">
    <location>
        <begin position="1"/>
        <end position="19"/>
    </location>
</feature>
<name>A0A0M0JFK7_9EUKA</name>
<feature type="domain" description="J" evidence="3">
    <location>
        <begin position="52"/>
        <end position="118"/>
    </location>
</feature>